<reference evidence="2" key="1">
    <citation type="journal article" date="2020" name="mSystems">
        <title>Genome- and Community-Level Interaction Insights into Carbon Utilization and Element Cycling Functions of Hydrothermarchaeota in Hydrothermal Sediment.</title>
        <authorList>
            <person name="Zhou Z."/>
            <person name="Liu Y."/>
            <person name="Xu W."/>
            <person name="Pan J."/>
            <person name="Luo Z.H."/>
            <person name="Li M."/>
        </authorList>
    </citation>
    <scope>NUCLEOTIDE SEQUENCE [LARGE SCALE GENOMIC DNA]</scope>
    <source>
        <strain evidence="2">SpSt-110</strain>
    </source>
</reference>
<feature type="region of interest" description="Disordered" evidence="1">
    <location>
        <begin position="177"/>
        <end position="211"/>
    </location>
</feature>
<sequence>MSGTISRGGVLSRIVWMFKPKDPTVKNLYDAIVILDRMINGIESSKRSLKSALEEHSKRSKMAAQDGKSEFQAIFDEEMKHISSLIGIFEKVSYDLLRVRYRLETLTLVEEPMKMLPEVIRELQDVRPEVERIAPELTSMLNEVERKVASIMAVSNMEPVTTTMTIPRREIQESSIEARTKQQVQLPPLPPQEVPTSSNQTRQNSSKKATPEVAVPVNVVAHWLLDEIRSNGGLLDIQTFTLKYRVSKERVFEALRILEEKGLIKVKRY</sequence>
<dbReference type="EMBL" id="DRYK01000061">
    <property type="protein sequence ID" value="HHP68105.1"/>
    <property type="molecule type" value="Genomic_DNA"/>
</dbReference>
<gene>
    <name evidence="2" type="ORF">ENM60_04895</name>
</gene>
<organism evidence="2">
    <name type="scientific">Thermogladius calderae</name>
    <dbReference type="NCBI Taxonomy" id="1200300"/>
    <lineage>
        <taxon>Archaea</taxon>
        <taxon>Thermoproteota</taxon>
        <taxon>Thermoprotei</taxon>
        <taxon>Desulfurococcales</taxon>
        <taxon>Desulfurococcaceae</taxon>
        <taxon>Thermogladius</taxon>
    </lineage>
</organism>
<name>A0A7J3XZW2_9CREN</name>
<accession>A0A7J3XZW2</accession>
<dbReference type="InterPro" id="IPR036388">
    <property type="entry name" value="WH-like_DNA-bd_sf"/>
</dbReference>
<dbReference type="Gene3D" id="1.10.10.10">
    <property type="entry name" value="Winged helix-like DNA-binding domain superfamily/Winged helix DNA-binding domain"/>
    <property type="match status" value="1"/>
</dbReference>
<protein>
    <submittedName>
        <fullName evidence="2">Uncharacterized protein</fullName>
    </submittedName>
</protein>
<evidence type="ECO:0000313" key="2">
    <source>
        <dbReference type="EMBL" id="HHP68105.1"/>
    </source>
</evidence>
<dbReference type="AlphaFoldDB" id="A0A7J3XZW2"/>
<feature type="compositionally biased region" description="Polar residues" evidence="1">
    <location>
        <begin position="196"/>
        <end position="208"/>
    </location>
</feature>
<evidence type="ECO:0000256" key="1">
    <source>
        <dbReference type="SAM" id="MobiDB-lite"/>
    </source>
</evidence>
<comment type="caution">
    <text evidence="2">The sequence shown here is derived from an EMBL/GenBank/DDBJ whole genome shotgun (WGS) entry which is preliminary data.</text>
</comment>
<proteinExistence type="predicted"/>